<organism evidence="2">
    <name type="scientific">Chromera velia CCMP2878</name>
    <dbReference type="NCBI Taxonomy" id="1169474"/>
    <lineage>
        <taxon>Eukaryota</taxon>
        <taxon>Sar</taxon>
        <taxon>Alveolata</taxon>
        <taxon>Colpodellida</taxon>
        <taxon>Chromeraceae</taxon>
        <taxon>Chromera</taxon>
    </lineage>
</organism>
<feature type="compositionally biased region" description="Basic and acidic residues" evidence="1">
    <location>
        <begin position="20"/>
        <end position="29"/>
    </location>
</feature>
<feature type="compositionally biased region" description="Basic and acidic residues" evidence="1">
    <location>
        <begin position="85"/>
        <end position="116"/>
    </location>
</feature>
<evidence type="ECO:0000313" key="2">
    <source>
        <dbReference type="EMBL" id="CEM23959.1"/>
    </source>
</evidence>
<dbReference type="VEuPathDB" id="CryptoDB:Cvel_20435"/>
<feature type="region of interest" description="Disordered" evidence="1">
    <location>
        <begin position="79"/>
        <end position="127"/>
    </location>
</feature>
<accession>A0A0G4G620</accession>
<feature type="region of interest" description="Disordered" evidence="1">
    <location>
        <begin position="388"/>
        <end position="411"/>
    </location>
</feature>
<feature type="compositionally biased region" description="Acidic residues" evidence="1">
    <location>
        <begin position="170"/>
        <end position="182"/>
    </location>
</feature>
<evidence type="ECO:0000256" key="1">
    <source>
        <dbReference type="SAM" id="MobiDB-lite"/>
    </source>
</evidence>
<feature type="compositionally biased region" description="Low complexity" evidence="1">
    <location>
        <begin position="401"/>
        <end position="410"/>
    </location>
</feature>
<protein>
    <submittedName>
        <fullName evidence="2">Uncharacterized protein</fullName>
    </submittedName>
</protein>
<gene>
    <name evidence="2" type="ORF">Cvel_20435</name>
</gene>
<dbReference type="PhylomeDB" id="A0A0G4G620"/>
<name>A0A0G4G620_9ALVE</name>
<proteinExistence type="predicted"/>
<dbReference type="EMBL" id="CDMZ01000917">
    <property type="protein sequence ID" value="CEM23959.1"/>
    <property type="molecule type" value="Genomic_DNA"/>
</dbReference>
<feature type="region of interest" description="Disordered" evidence="1">
    <location>
        <begin position="150"/>
        <end position="185"/>
    </location>
</feature>
<feature type="region of interest" description="Disordered" evidence="1">
    <location>
        <begin position="1"/>
        <end position="65"/>
    </location>
</feature>
<reference evidence="2" key="1">
    <citation type="submission" date="2014-11" db="EMBL/GenBank/DDBJ databases">
        <authorList>
            <person name="Otto D Thomas"/>
            <person name="Naeem Raeece"/>
        </authorList>
    </citation>
    <scope>NUCLEOTIDE SEQUENCE</scope>
</reference>
<sequence length="470" mass="51054">MRSGLPKQRLVLKRKTAKGGMDEGRENGQRDVGAAVAANRELPEGPPQDAREQSTGGETDTERRTALKVAAELLASEAAQDLLGEEERKRLKETWGAKKEEDKKREKVERERLRRAEQKRKRADLEAKIESFMAEKAAEDLEDEVVITRGAAAGGSGAKRPRGPAAHGESDDDGEGDKDEDMIIPQITAGERRKRHERRVKKTGGWKVNLYAPAPKVEQDGTCILPTDTTTAGALARGPNTEGEHKVQRKWELVSVKGVTKEMAAQITRERDGLSENADEKECVRAQSTAEAAATFVRYMDGCSEFPDLQQAALEAGGQALDATRVGAPTPPHATDLIFPLLALAFKRLSQLRDRAAHTEHRMSSVEAKILRMGQPAPQYMTQAHLQLASAGKQQQRKDGGAAAAASSGGPSVCGICAAKNRYEVKVLGKQAADPASMKHAQADCPNQGLPDCEGFKMIDQLFRASSKKQ</sequence>
<dbReference type="AlphaFoldDB" id="A0A0G4G620"/>